<keyword evidence="1" id="KW-0175">Coiled coil</keyword>
<dbReference type="Proteomes" id="UP000199663">
    <property type="component" value="Unassembled WGS sequence"/>
</dbReference>
<name>A0A1H3SYR1_9BACT</name>
<evidence type="ECO:0000313" key="2">
    <source>
        <dbReference type="EMBL" id="SDZ42768.1"/>
    </source>
</evidence>
<protein>
    <submittedName>
        <fullName evidence="2">Uncharacterized protein</fullName>
    </submittedName>
</protein>
<evidence type="ECO:0000256" key="1">
    <source>
        <dbReference type="SAM" id="Coils"/>
    </source>
</evidence>
<dbReference type="EMBL" id="FNQC01000014">
    <property type="protein sequence ID" value="SDZ42768.1"/>
    <property type="molecule type" value="Genomic_DNA"/>
</dbReference>
<reference evidence="2 3" key="1">
    <citation type="submission" date="2016-10" db="EMBL/GenBank/DDBJ databases">
        <authorList>
            <person name="Varghese N."/>
            <person name="Submissions S."/>
        </authorList>
    </citation>
    <scope>NUCLEOTIDE SEQUENCE [LARGE SCALE GENOMIC DNA]</scope>
    <source>
        <strain evidence="2 3">DSM 17997</strain>
    </source>
</reference>
<keyword evidence="3" id="KW-1185">Reference proteome</keyword>
<sequence>MKTPPESYLIFKEELKKAKLEKEKLKKEYEEKFMEMNKELSRLKEQISSQQDLMKTTLEYAIRLEENLDHFRNEVATTHSKTRNSFL</sequence>
<accession>A0A1H3SYR1</accession>
<proteinExistence type="predicted"/>
<evidence type="ECO:0000313" key="3">
    <source>
        <dbReference type="Proteomes" id="UP000199663"/>
    </source>
</evidence>
<comment type="caution">
    <text evidence="2">The sequence shown here is derived from an EMBL/GenBank/DDBJ whole genome shotgun (WGS) entry which is preliminary data.</text>
</comment>
<feature type="coiled-coil region" evidence="1">
    <location>
        <begin position="8"/>
        <end position="53"/>
    </location>
</feature>
<dbReference type="RefSeq" id="WP_019599203.1">
    <property type="nucleotide sequence ID" value="NZ_FNQC01000014.1"/>
</dbReference>
<organism evidence="2 3">
    <name type="scientific">Rhodonellum ikkaensis</name>
    <dbReference type="NCBI Taxonomy" id="336829"/>
    <lineage>
        <taxon>Bacteria</taxon>
        <taxon>Pseudomonadati</taxon>
        <taxon>Bacteroidota</taxon>
        <taxon>Cytophagia</taxon>
        <taxon>Cytophagales</taxon>
        <taxon>Cytophagaceae</taxon>
        <taxon>Rhodonellum</taxon>
    </lineage>
</organism>
<gene>
    <name evidence="2" type="ORF">SAMN05444412_11437</name>
</gene>